<feature type="transmembrane region" description="Helical" evidence="1">
    <location>
        <begin position="131"/>
        <end position="154"/>
    </location>
</feature>
<keyword evidence="1" id="KW-0812">Transmembrane</keyword>
<organism evidence="3 4">
    <name type="scientific">Neohortaea acidophila</name>
    <dbReference type="NCBI Taxonomy" id="245834"/>
    <lineage>
        <taxon>Eukaryota</taxon>
        <taxon>Fungi</taxon>
        <taxon>Dikarya</taxon>
        <taxon>Ascomycota</taxon>
        <taxon>Pezizomycotina</taxon>
        <taxon>Dothideomycetes</taxon>
        <taxon>Dothideomycetidae</taxon>
        <taxon>Mycosphaerellales</taxon>
        <taxon>Teratosphaeriaceae</taxon>
        <taxon>Neohortaea</taxon>
    </lineage>
</organism>
<feature type="transmembrane region" description="Helical" evidence="1">
    <location>
        <begin position="260"/>
        <end position="286"/>
    </location>
</feature>
<protein>
    <recommendedName>
        <fullName evidence="2">Glycosyl transferase CAP10 domain-containing protein</fullName>
    </recommendedName>
</protein>
<dbReference type="EMBL" id="MU001634">
    <property type="protein sequence ID" value="KAF2484260.1"/>
    <property type="molecule type" value="Genomic_DNA"/>
</dbReference>
<dbReference type="InterPro" id="IPR006598">
    <property type="entry name" value="CAP10"/>
</dbReference>
<keyword evidence="1" id="KW-0472">Membrane</keyword>
<name>A0A6A6PVU0_9PEZI</name>
<sequence>MLPSSLRHDGPASHRAIPILLLACSIIAHIGTPTQHSLFTSAIAWILLCAYTSLTTSRHTASIDGSIRRQSWLAGGLLALAQLCSRVVDDTALWWANGLLPCFAYCLLRSDVFGLDASTASPPPSPGRPRALAVSGSMVALAILTTSAVFATYITAQDYTTFPLGLSSAALQVLAFACIEKASIEAQSSRRGNVIYSANGLLSQSVKSSSSSNDAAAVLIRDISTSAAVAITLAAILETLTSGAPGYLGLFGHVMGQQWLLHQGALGFLLSILLIGVHLLMFWALLMMIQRNGTLATSFVPLIAAVVSQLSVDFSFSRLWFAALCAATVFSFFDTSDLTSGEARKGMRYQRILTLIAALSFAFSAVLYYSGAGKPAFTTQKGFSDVLQPLPPATPLAPMELHDTRSHPIAQLIAEADVSWQQKLQGQSQTLDAAVAEYRRRYNIPPPPHFDKWFEFARARNVQMIDEYDTVYKTMLPFWGISPATIRARAREAIGFQGNFLMGLALRDGKPAVVHGGEEWLQQAAVGMIQNFVQYLPDMDLAFNIHDEPRVIVPHDDLSRLVSIALDENMPAILKTSGLRNAFSGRPADVNDGQSFAESKTTRFNTYAHQPVWDPARLSCAPDTPARTLDEAFATDNLTSYALGELGFVYNQTAFNDICNSPSFSKTFGFFDRPNAVNFAHLLYPIFSQSKVSSFNDILYPSPWYWYGKVKYEESRDITWKAKTPTLLWRGSTTGGFSRNGGWRRQHRQHMVTKLNALDDAKILQRTETPGGESEYHVKSVPRKDYQNRMNVHFSHIGQCDKEDCDAQREFFDIQGGVDQQDHWKWRYLLDLDGNAFSGRFYAFLKSKSLVLKMAVFREWHQEWLRPWVHYVPLSLRGDEVLESVRYFSATGEGGEELGARLAEQGSEWAHKVLRNEDFEVWFFRVLLEYGRVIDDNRSEIGYGGP</sequence>
<reference evidence="3" key="1">
    <citation type="journal article" date="2020" name="Stud. Mycol.">
        <title>101 Dothideomycetes genomes: a test case for predicting lifestyles and emergence of pathogens.</title>
        <authorList>
            <person name="Haridas S."/>
            <person name="Albert R."/>
            <person name="Binder M."/>
            <person name="Bloem J."/>
            <person name="Labutti K."/>
            <person name="Salamov A."/>
            <person name="Andreopoulos B."/>
            <person name="Baker S."/>
            <person name="Barry K."/>
            <person name="Bills G."/>
            <person name="Bluhm B."/>
            <person name="Cannon C."/>
            <person name="Castanera R."/>
            <person name="Culley D."/>
            <person name="Daum C."/>
            <person name="Ezra D."/>
            <person name="Gonzalez J."/>
            <person name="Henrissat B."/>
            <person name="Kuo A."/>
            <person name="Liang C."/>
            <person name="Lipzen A."/>
            <person name="Lutzoni F."/>
            <person name="Magnuson J."/>
            <person name="Mondo S."/>
            <person name="Nolan M."/>
            <person name="Ohm R."/>
            <person name="Pangilinan J."/>
            <person name="Park H.-J."/>
            <person name="Ramirez L."/>
            <person name="Alfaro M."/>
            <person name="Sun H."/>
            <person name="Tritt A."/>
            <person name="Yoshinaga Y."/>
            <person name="Zwiers L.-H."/>
            <person name="Turgeon B."/>
            <person name="Goodwin S."/>
            <person name="Spatafora J."/>
            <person name="Crous P."/>
            <person name="Grigoriev I."/>
        </authorList>
    </citation>
    <scope>NUCLEOTIDE SEQUENCE</scope>
    <source>
        <strain evidence="3">CBS 113389</strain>
    </source>
</reference>
<gene>
    <name evidence="3" type="ORF">BDY17DRAFT_248441</name>
</gene>
<proteinExistence type="predicted"/>
<dbReference type="SMART" id="SM00672">
    <property type="entry name" value="CAP10"/>
    <property type="match status" value="1"/>
</dbReference>
<evidence type="ECO:0000259" key="2">
    <source>
        <dbReference type="SMART" id="SM00672"/>
    </source>
</evidence>
<feature type="domain" description="Glycosyl transferase CAP10" evidence="2">
    <location>
        <begin position="660"/>
        <end position="940"/>
    </location>
</feature>
<accession>A0A6A6PVU0</accession>
<dbReference type="PANTHER" id="PTHR12203:SF104">
    <property type="entry name" value="PROTEIN CAP1, PUTATIVE (AFU_ORTHOLOGUE AFUA_1G05595)-RELATED"/>
    <property type="match status" value="1"/>
</dbReference>
<dbReference type="RefSeq" id="XP_033590830.1">
    <property type="nucleotide sequence ID" value="XM_033730912.1"/>
</dbReference>
<dbReference type="PANTHER" id="PTHR12203">
    <property type="entry name" value="KDEL LYS-ASP-GLU-LEU CONTAINING - RELATED"/>
    <property type="match status" value="1"/>
</dbReference>
<dbReference type="InterPro" id="IPR051091">
    <property type="entry name" value="O-Glucosyltr/Glycosyltrsf_90"/>
</dbReference>
<feature type="transmembrane region" description="Helical" evidence="1">
    <location>
        <begin position="293"/>
        <end position="312"/>
    </location>
</feature>
<dbReference type="Proteomes" id="UP000799767">
    <property type="component" value="Unassembled WGS sequence"/>
</dbReference>
<evidence type="ECO:0000313" key="3">
    <source>
        <dbReference type="EMBL" id="KAF2484260.1"/>
    </source>
</evidence>
<evidence type="ECO:0000313" key="4">
    <source>
        <dbReference type="Proteomes" id="UP000799767"/>
    </source>
</evidence>
<dbReference type="AlphaFoldDB" id="A0A6A6PVU0"/>
<feature type="transmembrane region" description="Helical" evidence="1">
    <location>
        <begin position="352"/>
        <end position="371"/>
    </location>
</feature>
<dbReference type="Pfam" id="PF05686">
    <property type="entry name" value="Glyco_transf_90"/>
    <property type="match status" value="1"/>
</dbReference>
<dbReference type="OrthoDB" id="541052at2759"/>
<dbReference type="GeneID" id="54471914"/>
<keyword evidence="4" id="KW-1185">Reference proteome</keyword>
<feature type="transmembrane region" description="Helical" evidence="1">
    <location>
        <begin position="227"/>
        <end position="248"/>
    </location>
</feature>
<keyword evidence="1" id="KW-1133">Transmembrane helix</keyword>
<feature type="transmembrane region" description="Helical" evidence="1">
    <location>
        <begin position="318"/>
        <end position="340"/>
    </location>
</feature>
<evidence type="ECO:0000256" key="1">
    <source>
        <dbReference type="SAM" id="Phobius"/>
    </source>
</evidence>